<proteinExistence type="predicted"/>
<gene>
    <name evidence="2" type="ORF">FIBRA_00357</name>
</gene>
<keyword evidence="1" id="KW-1133">Transmembrane helix</keyword>
<feature type="transmembrane region" description="Helical" evidence="1">
    <location>
        <begin position="212"/>
        <end position="233"/>
    </location>
</feature>
<dbReference type="RefSeq" id="XP_012177645.1">
    <property type="nucleotide sequence ID" value="XM_012322255.1"/>
</dbReference>
<protein>
    <submittedName>
        <fullName evidence="2">Uncharacterized protein</fullName>
    </submittedName>
</protein>
<keyword evidence="1" id="KW-0812">Transmembrane</keyword>
<keyword evidence="1" id="KW-0472">Membrane</keyword>
<dbReference type="InParanoid" id="J7RGZ5"/>
<dbReference type="AlphaFoldDB" id="J7RGZ5"/>
<name>J7RGZ5_9APHY</name>
<evidence type="ECO:0000313" key="3">
    <source>
        <dbReference type="Proteomes" id="UP000006352"/>
    </source>
</evidence>
<feature type="transmembrane region" description="Helical" evidence="1">
    <location>
        <begin position="143"/>
        <end position="168"/>
    </location>
</feature>
<accession>J7RGZ5</accession>
<keyword evidence="3" id="KW-1185">Reference proteome</keyword>
<reference evidence="2 3" key="1">
    <citation type="journal article" date="2012" name="Appl. Environ. Microbiol.">
        <title>Short-read sequencing for genomic analysis of the brown rot fungus Fibroporia radiculosa.</title>
        <authorList>
            <person name="Tang J.D."/>
            <person name="Perkins A.D."/>
            <person name="Sonstegard T.S."/>
            <person name="Schroeder S.G."/>
            <person name="Burgess S.C."/>
            <person name="Diehl S.V."/>
        </authorList>
    </citation>
    <scope>NUCLEOTIDE SEQUENCE [LARGE SCALE GENOMIC DNA]</scope>
    <source>
        <strain evidence="2 3">TFFH 294</strain>
    </source>
</reference>
<feature type="transmembrane region" description="Helical" evidence="1">
    <location>
        <begin position="73"/>
        <end position="93"/>
    </location>
</feature>
<dbReference type="Proteomes" id="UP000006352">
    <property type="component" value="Unassembled WGS sequence"/>
</dbReference>
<dbReference type="GeneID" id="24093273"/>
<evidence type="ECO:0000256" key="1">
    <source>
        <dbReference type="SAM" id="Phobius"/>
    </source>
</evidence>
<evidence type="ECO:0000313" key="2">
    <source>
        <dbReference type="EMBL" id="CCL98362.1"/>
    </source>
</evidence>
<dbReference type="OrthoDB" id="2637653at2759"/>
<dbReference type="HOGENOM" id="CLU_990558_0_0_1"/>
<dbReference type="STRING" id="599839.J7RGZ5"/>
<dbReference type="EMBL" id="HE796878">
    <property type="protein sequence ID" value="CCL98362.1"/>
    <property type="molecule type" value="Genomic_DNA"/>
</dbReference>
<sequence>MAHSDTISALIRSGFSQIEYIWKAHRSWMQCAYIFVRHFPYLAESAILMMLLRAQDSSPWGPEKCLDWLIYQLSVFQALIVVVEAVLVVRVYAMFNHNVAIVTVLFLLFVAEIAAMIVILALSKPGIRFLDSSNCLISHVPKILTLYLLLSLAFETILFGLTLVKFYTSARGADWRSSVLYVLVRDGAWAYALIFIILLANTLMYRLDHNGLAGLWFCWGLAIPSFAGSHILLNLRRLSVPEVSEGLCFTTCNSMLFVPELGDASEVPVEIHEHDRNILAV</sequence>
<feature type="transmembrane region" description="Helical" evidence="1">
    <location>
        <begin position="188"/>
        <end position="205"/>
    </location>
</feature>
<feature type="transmembrane region" description="Helical" evidence="1">
    <location>
        <begin position="99"/>
        <end position="122"/>
    </location>
</feature>
<organism evidence="2 3">
    <name type="scientific">Fibroporia radiculosa</name>
    <dbReference type="NCBI Taxonomy" id="599839"/>
    <lineage>
        <taxon>Eukaryota</taxon>
        <taxon>Fungi</taxon>
        <taxon>Dikarya</taxon>
        <taxon>Basidiomycota</taxon>
        <taxon>Agaricomycotina</taxon>
        <taxon>Agaricomycetes</taxon>
        <taxon>Polyporales</taxon>
        <taxon>Fibroporiaceae</taxon>
        <taxon>Fibroporia</taxon>
    </lineage>
</organism>
<feature type="transmembrane region" description="Helical" evidence="1">
    <location>
        <begin position="32"/>
        <end position="52"/>
    </location>
</feature>